<proteinExistence type="predicted"/>
<feature type="transmembrane region" description="Helical" evidence="6">
    <location>
        <begin position="110"/>
        <end position="133"/>
    </location>
</feature>
<evidence type="ECO:0000256" key="3">
    <source>
        <dbReference type="ARBA" id="ARBA00022692"/>
    </source>
</evidence>
<accession>A0ABD1CSJ8</accession>
<feature type="transmembrane region" description="Helical" evidence="6">
    <location>
        <begin position="211"/>
        <end position="228"/>
    </location>
</feature>
<feature type="transmembrane region" description="Helical" evidence="6">
    <location>
        <begin position="168"/>
        <end position="191"/>
    </location>
</feature>
<comment type="caution">
    <text evidence="8">The sequence shown here is derived from an EMBL/GenBank/DDBJ whole genome shotgun (WGS) entry which is preliminary data.</text>
</comment>
<dbReference type="Proteomes" id="UP001562425">
    <property type="component" value="Unassembled WGS sequence"/>
</dbReference>
<keyword evidence="9" id="KW-1185">Reference proteome</keyword>
<evidence type="ECO:0000256" key="6">
    <source>
        <dbReference type="SAM" id="Phobius"/>
    </source>
</evidence>
<evidence type="ECO:0000256" key="2">
    <source>
        <dbReference type="ARBA" id="ARBA00022448"/>
    </source>
</evidence>
<keyword evidence="2" id="KW-0813">Transport</keyword>
<dbReference type="EMBL" id="JBEHCU010009700">
    <property type="protein sequence ID" value="KAL1379400.1"/>
    <property type="molecule type" value="Genomic_DNA"/>
</dbReference>
<gene>
    <name evidence="8" type="ORF">pipiens_001451</name>
</gene>
<dbReference type="Pfam" id="PF07690">
    <property type="entry name" value="MFS_1"/>
    <property type="match status" value="2"/>
</dbReference>
<feature type="domain" description="Major facilitator superfamily (MFS) profile" evidence="7">
    <location>
        <begin position="42"/>
        <end position="517"/>
    </location>
</feature>
<evidence type="ECO:0000256" key="4">
    <source>
        <dbReference type="ARBA" id="ARBA00022989"/>
    </source>
</evidence>
<keyword evidence="5 6" id="KW-0472">Membrane</keyword>
<dbReference type="GO" id="GO:0016020">
    <property type="term" value="C:membrane"/>
    <property type="evidence" value="ECO:0007669"/>
    <property type="project" value="UniProtKB-SubCell"/>
</dbReference>
<keyword evidence="3 6" id="KW-0812">Transmembrane</keyword>
<evidence type="ECO:0000259" key="7">
    <source>
        <dbReference type="PROSITE" id="PS50850"/>
    </source>
</evidence>
<name>A0ABD1CSJ8_CULPP</name>
<keyword evidence="4 6" id="KW-1133">Transmembrane helix</keyword>
<feature type="transmembrane region" description="Helical" evidence="6">
    <location>
        <begin position="463"/>
        <end position="487"/>
    </location>
</feature>
<evidence type="ECO:0000313" key="8">
    <source>
        <dbReference type="EMBL" id="KAL1379400.1"/>
    </source>
</evidence>
<dbReference type="PANTHER" id="PTHR23511:SF37">
    <property type="entry name" value="MAJOR FACILITATOR SUPERFAMILY (MFS) PROFILE DOMAIN-CONTAINING PROTEIN-RELATED"/>
    <property type="match status" value="1"/>
</dbReference>
<evidence type="ECO:0000313" key="9">
    <source>
        <dbReference type="Proteomes" id="UP001562425"/>
    </source>
</evidence>
<protein>
    <recommendedName>
        <fullName evidence="7">Major facilitator superfamily (MFS) profile domain-containing protein</fullName>
    </recommendedName>
</protein>
<feature type="transmembrane region" description="Helical" evidence="6">
    <location>
        <begin position="378"/>
        <end position="398"/>
    </location>
</feature>
<dbReference type="InterPro" id="IPR036259">
    <property type="entry name" value="MFS_trans_sf"/>
</dbReference>
<reference evidence="8 9" key="1">
    <citation type="submission" date="2024-05" db="EMBL/GenBank/DDBJ databases">
        <title>Culex pipiens pipiens assembly and annotation.</title>
        <authorList>
            <person name="Alout H."/>
            <person name="Durand T."/>
        </authorList>
    </citation>
    <scope>NUCLEOTIDE SEQUENCE [LARGE SCALE GENOMIC DNA]</scope>
    <source>
        <strain evidence="8">HA-2024</strain>
        <tissue evidence="8">Whole body</tissue>
    </source>
</reference>
<feature type="transmembrane region" description="Helical" evidence="6">
    <location>
        <begin position="81"/>
        <end position="101"/>
    </location>
</feature>
<dbReference type="Gene3D" id="1.20.1250.20">
    <property type="entry name" value="MFS general substrate transporter like domains"/>
    <property type="match status" value="1"/>
</dbReference>
<sequence length="524" mass="56852">MDGKTVVKSGSADGTGDSAANCPKRVLFEDALTLAKFGRFNYALIAIAGTVLAAVMLEMLSISYVIAVAECDLELTSGQKGILGAMALAGTIAGSHLWGFLADTLGRRKVIIPTLLMTNAVSFASSMMTNFWMITICRFLTGFFICGASASIYAYLGEFHNQRDRSRAIMAASFVHSIGCPLLPGLAYIIINQSWAFTIPILDIVYRPWRLFLVICGLPGFISALALLKFPESPKFDLNQGNVKRAMETIQWMHRFNSGNAESPLQIQLILGEAEVQPSRDHSKGAKAVLELIWNQTAPLFKRPYLHKTILMCFLQFGTYITAHGMFMFFPGLLDQLVKAQEAGIDRITLCDIVYAHNPLEASSDQTTCTQSLSLATYGYSITLDIIYVLGFLVIGLLVNAVGRLAILVFVFTGCGACGVLAVLVDIPLLSMWLYIMMMMSGFTVSVVSAVTVDLFPTSLRAMAVGISLMCGRIGGVFGTNLAGLLLDSQCELTFGITCSILLLCSVLSFFIPNINKKVQPDSS</sequence>
<dbReference type="SUPFAM" id="SSF103473">
    <property type="entry name" value="MFS general substrate transporter"/>
    <property type="match status" value="1"/>
</dbReference>
<feature type="transmembrane region" description="Helical" evidence="6">
    <location>
        <begin position="42"/>
        <end position="69"/>
    </location>
</feature>
<evidence type="ECO:0000256" key="5">
    <source>
        <dbReference type="ARBA" id="ARBA00023136"/>
    </source>
</evidence>
<dbReference type="InterPro" id="IPR020846">
    <property type="entry name" value="MFS_dom"/>
</dbReference>
<dbReference type="PROSITE" id="PS50850">
    <property type="entry name" value="MFS"/>
    <property type="match status" value="1"/>
</dbReference>
<dbReference type="PANTHER" id="PTHR23511">
    <property type="entry name" value="SYNAPTIC VESICLE GLYCOPROTEIN 2"/>
    <property type="match status" value="1"/>
</dbReference>
<feature type="transmembrane region" description="Helical" evidence="6">
    <location>
        <begin position="433"/>
        <end position="456"/>
    </location>
</feature>
<feature type="transmembrane region" description="Helical" evidence="6">
    <location>
        <begin position="310"/>
        <end position="330"/>
    </location>
</feature>
<evidence type="ECO:0000256" key="1">
    <source>
        <dbReference type="ARBA" id="ARBA00004141"/>
    </source>
</evidence>
<feature type="transmembrane region" description="Helical" evidence="6">
    <location>
        <begin position="493"/>
        <end position="512"/>
    </location>
</feature>
<dbReference type="AlphaFoldDB" id="A0ABD1CSJ8"/>
<organism evidence="8 9">
    <name type="scientific">Culex pipiens pipiens</name>
    <name type="common">Northern house mosquito</name>
    <dbReference type="NCBI Taxonomy" id="38569"/>
    <lineage>
        <taxon>Eukaryota</taxon>
        <taxon>Metazoa</taxon>
        <taxon>Ecdysozoa</taxon>
        <taxon>Arthropoda</taxon>
        <taxon>Hexapoda</taxon>
        <taxon>Insecta</taxon>
        <taxon>Pterygota</taxon>
        <taxon>Neoptera</taxon>
        <taxon>Endopterygota</taxon>
        <taxon>Diptera</taxon>
        <taxon>Nematocera</taxon>
        <taxon>Culicoidea</taxon>
        <taxon>Culicidae</taxon>
        <taxon>Culicinae</taxon>
        <taxon>Culicini</taxon>
        <taxon>Culex</taxon>
        <taxon>Culex</taxon>
    </lineage>
</organism>
<dbReference type="InterPro" id="IPR011701">
    <property type="entry name" value="MFS"/>
</dbReference>
<comment type="subcellular location">
    <subcellularLocation>
        <location evidence="1">Membrane</location>
        <topology evidence="1">Multi-pass membrane protein</topology>
    </subcellularLocation>
</comment>
<feature type="transmembrane region" description="Helical" evidence="6">
    <location>
        <begin position="405"/>
        <end position="427"/>
    </location>
</feature>
<feature type="transmembrane region" description="Helical" evidence="6">
    <location>
        <begin position="139"/>
        <end position="156"/>
    </location>
</feature>